<feature type="compositionally biased region" description="Polar residues" evidence="2">
    <location>
        <begin position="754"/>
        <end position="772"/>
    </location>
</feature>
<dbReference type="InterPro" id="IPR013087">
    <property type="entry name" value="Znf_C2H2_type"/>
</dbReference>
<reference evidence="5" key="1">
    <citation type="journal article" date="2014" name="BMC Genomics">
        <title>Genome characteristics reveal the impact of lichenization on lichen-forming fungus Endocarpon pusillum Hedwig (Verrucariales, Ascomycota).</title>
        <authorList>
            <person name="Wang Y.-Y."/>
            <person name="Liu B."/>
            <person name="Zhang X.-Y."/>
            <person name="Zhou Q.-M."/>
            <person name="Zhang T."/>
            <person name="Li H."/>
            <person name="Yu Y.-F."/>
            <person name="Zhang X.-L."/>
            <person name="Hao X.-Y."/>
            <person name="Wang M."/>
            <person name="Wang L."/>
            <person name="Wei J.-C."/>
        </authorList>
    </citation>
    <scope>NUCLEOTIDE SEQUENCE [LARGE SCALE GENOMIC DNA]</scope>
    <source>
        <strain evidence="5">Z07020 / HMAS-L-300199</strain>
    </source>
</reference>
<keyword evidence="1" id="KW-0479">Metal-binding</keyword>
<dbReference type="PROSITE" id="PS50157">
    <property type="entry name" value="ZINC_FINGER_C2H2_2"/>
    <property type="match status" value="1"/>
</dbReference>
<keyword evidence="1" id="KW-0862">Zinc</keyword>
<dbReference type="HOGENOM" id="CLU_008243_0_0_1"/>
<keyword evidence="1" id="KW-0863">Zinc-finger</keyword>
<feature type="region of interest" description="Disordered" evidence="2">
    <location>
        <begin position="600"/>
        <end position="626"/>
    </location>
</feature>
<feature type="compositionally biased region" description="Polar residues" evidence="2">
    <location>
        <begin position="607"/>
        <end position="626"/>
    </location>
</feature>
<dbReference type="OrthoDB" id="9368434at2759"/>
<feature type="compositionally biased region" description="Pro residues" evidence="2">
    <location>
        <begin position="1"/>
        <end position="12"/>
    </location>
</feature>
<dbReference type="SMART" id="SM00355">
    <property type="entry name" value="ZnF_C2H2"/>
    <property type="match status" value="3"/>
</dbReference>
<proteinExistence type="predicted"/>
<feature type="region of interest" description="Disordered" evidence="2">
    <location>
        <begin position="107"/>
        <end position="148"/>
    </location>
</feature>
<dbReference type="Proteomes" id="UP000019373">
    <property type="component" value="Unassembled WGS sequence"/>
</dbReference>
<keyword evidence="5" id="KW-1185">Reference proteome</keyword>
<evidence type="ECO:0000256" key="1">
    <source>
        <dbReference type="PROSITE-ProRule" id="PRU00042"/>
    </source>
</evidence>
<feature type="region of interest" description="Disordered" evidence="2">
    <location>
        <begin position="472"/>
        <end position="500"/>
    </location>
</feature>
<feature type="domain" description="C2H2-type" evidence="3">
    <location>
        <begin position="506"/>
        <end position="535"/>
    </location>
</feature>
<dbReference type="GeneID" id="19236012"/>
<accession>U1HWE2</accession>
<evidence type="ECO:0000256" key="2">
    <source>
        <dbReference type="SAM" id="MobiDB-lite"/>
    </source>
</evidence>
<feature type="region of interest" description="Disordered" evidence="2">
    <location>
        <begin position="1"/>
        <end position="38"/>
    </location>
</feature>
<protein>
    <recommendedName>
        <fullName evidence="3">C2H2-type domain-containing protein</fullName>
    </recommendedName>
</protein>
<organism evidence="4 5">
    <name type="scientific">Endocarpon pusillum (strain Z07020 / HMAS-L-300199)</name>
    <name type="common">Lichen-forming fungus</name>
    <dbReference type="NCBI Taxonomy" id="1263415"/>
    <lineage>
        <taxon>Eukaryota</taxon>
        <taxon>Fungi</taxon>
        <taxon>Dikarya</taxon>
        <taxon>Ascomycota</taxon>
        <taxon>Pezizomycotina</taxon>
        <taxon>Eurotiomycetes</taxon>
        <taxon>Chaetothyriomycetidae</taxon>
        <taxon>Verrucariales</taxon>
        <taxon>Verrucariaceae</taxon>
        <taxon>Endocarpon</taxon>
    </lineage>
</organism>
<dbReference type="RefSeq" id="XP_007800702.1">
    <property type="nucleotide sequence ID" value="XM_007802511.1"/>
</dbReference>
<evidence type="ECO:0000259" key="3">
    <source>
        <dbReference type="PROSITE" id="PS50157"/>
    </source>
</evidence>
<sequence length="856" mass="94995">MSSPSMPPPPSPLAHRRTRVHTKVHYPPSPPYSPETSPCAIRKMSLSKGATFHVPSSPPTEDSPVLSIRHLARRSPTYSQASLISLLFEKEEGAARSIQDFEHTFSGARGKRRAHRRGVNEASGRRGVYNPTHLPSDEGLGSSASTPTDKDLTRVFERALDLDSGLGSSIKTESAKETHVRAGGETSEEDGLFVGDLIQGWIARCVLMYFDTVDTQFAGVVNREPQIRQRSLASEAQSAIVRSISPMTSSTPGHSHLSTFARKQFADNILQPILREDRFKFFHPLVSTLGSRTNKTIKCLRDLEQSLIFEPLVSTLLELNSMSNTDAPSSTPKRLAISHTLYRSFGEFSIQLVLDTFHHLSEPEQRRASDRPYDNGYFLDLVQQVGRLAAQVGAARRARSGEEAAAADADEMDYSPYVPTVDPSTALLSHQSRDDEVTLEGGLSQTGRPAELVRWKNGEGVSLRTNERYEAQPLIKRQRSNDSLDDDAERSMARRKKNAEPKITELRCSDRTCDKIFNRKCDLAKHEKTHSRPFKCPEKTCKYHDQGLPTEKERDRHVNDKHSTNPRYFHCKYCPFKTKRDSNCKQHMEKKHGWTYERVKGGAKSARTPQQTPQTPSMSTPSISDDWGNTSVYGSDGGSNFTPYTTSLDDFGDTMQPPTNPYQVSLFPSNPTPPSRTYGYGSPELNFNSSPYGPGCSAPLPGNVNFTSPYAYNQGYLDTPLTPAHTAGPAFNVTSSNPLHIDIDYQGDFSARLPTSGSHSLQPQSRNPSISGISPMIAEDDLFQPPLQPSHPADHTMSNTYTGMTDLPNDDFALFGASGDLSMVPSTADVSYEHMEMFSNMEPEYNDSQLGRYLNL</sequence>
<gene>
    <name evidence="4" type="ORF">EPUS_00953</name>
</gene>
<dbReference type="eggNOG" id="ENOG502S2AR">
    <property type="taxonomic scope" value="Eukaryota"/>
</dbReference>
<dbReference type="GO" id="GO:0008270">
    <property type="term" value="F:zinc ion binding"/>
    <property type="evidence" value="ECO:0007669"/>
    <property type="project" value="UniProtKB-KW"/>
</dbReference>
<name>U1HWE2_ENDPU</name>
<evidence type="ECO:0000313" key="5">
    <source>
        <dbReference type="Proteomes" id="UP000019373"/>
    </source>
</evidence>
<dbReference type="InterPro" id="IPR036236">
    <property type="entry name" value="Znf_C2H2_sf"/>
</dbReference>
<feature type="compositionally biased region" description="Basic residues" evidence="2">
    <location>
        <begin position="14"/>
        <end position="24"/>
    </location>
</feature>
<evidence type="ECO:0000313" key="4">
    <source>
        <dbReference type="EMBL" id="ERF73699.1"/>
    </source>
</evidence>
<dbReference type="SUPFAM" id="SSF57667">
    <property type="entry name" value="beta-beta-alpha zinc fingers"/>
    <property type="match status" value="1"/>
</dbReference>
<feature type="region of interest" description="Disordered" evidence="2">
    <location>
        <begin position="754"/>
        <end position="774"/>
    </location>
</feature>
<dbReference type="PROSITE" id="PS00028">
    <property type="entry name" value="ZINC_FINGER_C2H2_1"/>
    <property type="match status" value="1"/>
</dbReference>
<dbReference type="OMA" id="IARCVLM"/>
<dbReference type="EMBL" id="KE720941">
    <property type="protein sequence ID" value="ERF73699.1"/>
    <property type="molecule type" value="Genomic_DNA"/>
</dbReference>
<dbReference type="AlphaFoldDB" id="U1HWE2"/>